<evidence type="ECO:0000313" key="3">
    <source>
        <dbReference type="Proteomes" id="UP000679352"/>
    </source>
</evidence>
<evidence type="ECO:0000313" key="2">
    <source>
        <dbReference type="EMBL" id="QWK89518.1"/>
    </source>
</evidence>
<reference evidence="2" key="1">
    <citation type="submission" date="2021-06" db="EMBL/GenBank/DDBJ databases">
        <title>Direct submission.</title>
        <authorList>
            <person name="Lee C.-S."/>
            <person name="Jin L."/>
        </authorList>
    </citation>
    <scope>NUCLEOTIDE SEQUENCE</scope>
    <source>
        <strain evidence="2">Con5</strain>
    </source>
</reference>
<name>A0A975P5R6_9RHOB</name>
<keyword evidence="3" id="KW-1185">Reference proteome</keyword>
<dbReference type="RefSeq" id="WP_215504718.1">
    <property type="nucleotide sequence ID" value="NZ_CP076361.1"/>
</dbReference>
<sequence>MLRLILLLCAALFVVMLVGGRDYGQLRPGLAALQNDPAPAQASAEPAVAPVQPLVTQASFTPEPEAQPEMPLILPLVSPAATQTEAPAPTSGGEIRYITARSVNVREGPSTEFPVVGKLTRGEAALVIWTEDNGWARILIEGDGVEGFISGEFLATAAP</sequence>
<dbReference type="Pfam" id="PF08239">
    <property type="entry name" value="SH3_3"/>
    <property type="match status" value="1"/>
</dbReference>
<protein>
    <submittedName>
        <fullName evidence="2">SH3 domain-containing protein</fullName>
    </submittedName>
</protein>
<dbReference type="Gene3D" id="2.30.30.40">
    <property type="entry name" value="SH3 Domains"/>
    <property type="match status" value="1"/>
</dbReference>
<dbReference type="Proteomes" id="UP000679352">
    <property type="component" value="Chromosome"/>
</dbReference>
<dbReference type="SMART" id="SM00287">
    <property type="entry name" value="SH3b"/>
    <property type="match status" value="1"/>
</dbReference>
<organism evidence="2 3">
    <name type="scientific">Gemmobacter fulvus</name>
    <dbReference type="NCBI Taxonomy" id="2840474"/>
    <lineage>
        <taxon>Bacteria</taxon>
        <taxon>Pseudomonadati</taxon>
        <taxon>Pseudomonadota</taxon>
        <taxon>Alphaproteobacteria</taxon>
        <taxon>Rhodobacterales</taxon>
        <taxon>Paracoccaceae</taxon>
        <taxon>Gemmobacter</taxon>
    </lineage>
</organism>
<feature type="domain" description="SH3b" evidence="1">
    <location>
        <begin position="93"/>
        <end position="158"/>
    </location>
</feature>
<proteinExistence type="predicted"/>
<dbReference type="AlphaFoldDB" id="A0A975P5R6"/>
<gene>
    <name evidence="2" type="ORF">KM031_11765</name>
</gene>
<dbReference type="KEGG" id="gfu:KM031_11765"/>
<evidence type="ECO:0000259" key="1">
    <source>
        <dbReference type="PROSITE" id="PS51781"/>
    </source>
</evidence>
<dbReference type="EMBL" id="CP076361">
    <property type="protein sequence ID" value="QWK89518.1"/>
    <property type="molecule type" value="Genomic_DNA"/>
</dbReference>
<accession>A0A975P5R6</accession>
<dbReference type="PROSITE" id="PS51781">
    <property type="entry name" value="SH3B"/>
    <property type="match status" value="1"/>
</dbReference>
<dbReference type="InterPro" id="IPR003646">
    <property type="entry name" value="SH3-like_bac-type"/>
</dbReference>